<evidence type="ECO:0008006" key="4">
    <source>
        <dbReference type="Google" id="ProtNLM"/>
    </source>
</evidence>
<evidence type="ECO:0000256" key="1">
    <source>
        <dbReference type="SAM" id="MobiDB-lite"/>
    </source>
</evidence>
<dbReference type="Proteomes" id="UP000601768">
    <property type="component" value="Unassembled WGS sequence"/>
</dbReference>
<evidence type="ECO:0000313" key="3">
    <source>
        <dbReference type="Proteomes" id="UP000601768"/>
    </source>
</evidence>
<sequence length="320" mass="35182">MNILPAFPTNLSFTTTNFNTESARRENQLRETIPALTQPDDSAAEKGVFTDNDRLRQPATQTTQNPTYDKPSANQQPSSAEQSIDQDNADDPSAGKQNAEDKQKQQAEEGKIEELKQRDVEVRNHEQAHARAGGQHASAPNYEFESGPDGKRYAVEGEVSIDISEESSPEETLRKMQQVQSAALAPVEPSPKDLQVAAEANQKASEARAEIAQQRSKETSSSFDQVFGEGDNKTQQGPELEDIVQGAGVDSVRRSLQEDDPVAQASGNEVSLESANNSHTERYKNLINQRDAGINQRALRITDHYLQTSQVAEHQIELSA</sequence>
<dbReference type="RefSeq" id="WP_186506387.1">
    <property type="nucleotide sequence ID" value="NZ_JACNEP010000005.1"/>
</dbReference>
<name>A0A8J6ITA5_9ALTE</name>
<comment type="caution">
    <text evidence="2">The sequence shown here is derived from an EMBL/GenBank/DDBJ whole genome shotgun (WGS) entry which is preliminary data.</text>
</comment>
<reference evidence="2" key="1">
    <citation type="journal article" date="2018" name="Int. J. Syst. Evol. Microbiol.">
        <title>Neptunicella marina gen. nov., sp. nov., isolated from surface seawater.</title>
        <authorList>
            <person name="Liu X."/>
            <person name="Lai Q."/>
            <person name="Du Y."/>
            <person name="Zhang X."/>
            <person name="Liu Z."/>
            <person name="Sun F."/>
            <person name="Shao Z."/>
        </authorList>
    </citation>
    <scope>NUCLEOTIDE SEQUENCE</scope>
    <source>
        <strain evidence="2">S27-2</strain>
    </source>
</reference>
<gene>
    <name evidence="2" type="ORF">H8B19_08595</name>
</gene>
<feature type="compositionally biased region" description="Polar residues" evidence="1">
    <location>
        <begin position="265"/>
        <end position="278"/>
    </location>
</feature>
<keyword evidence="3" id="KW-1185">Reference proteome</keyword>
<feature type="compositionally biased region" description="Polar residues" evidence="1">
    <location>
        <begin position="58"/>
        <end position="86"/>
    </location>
</feature>
<dbReference type="AlphaFoldDB" id="A0A8J6ITA5"/>
<dbReference type="EMBL" id="JACNEP010000005">
    <property type="protein sequence ID" value="MBC3765934.1"/>
    <property type="molecule type" value="Genomic_DNA"/>
</dbReference>
<accession>A0A8J6ITA5</accession>
<dbReference type="Pfam" id="PF12118">
    <property type="entry name" value="SprA-related"/>
    <property type="match status" value="1"/>
</dbReference>
<reference evidence="2" key="2">
    <citation type="submission" date="2020-08" db="EMBL/GenBank/DDBJ databases">
        <authorList>
            <person name="Lai Q."/>
        </authorList>
    </citation>
    <scope>NUCLEOTIDE SEQUENCE</scope>
    <source>
        <strain evidence="2">S27-2</strain>
    </source>
</reference>
<evidence type="ECO:0000313" key="2">
    <source>
        <dbReference type="EMBL" id="MBC3765934.1"/>
    </source>
</evidence>
<proteinExistence type="predicted"/>
<protein>
    <recommendedName>
        <fullName evidence="4">Catalase</fullName>
    </recommendedName>
</protein>
<dbReference type="InterPro" id="IPR021973">
    <property type="entry name" value="SprA-related"/>
</dbReference>
<feature type="compositionally biased region" description="Basic and acidic residues" evidence="1">
    <location>
        <begin position="98"/>
        <end position="129"/>
    </location>
</feature>
<feature type="region of interest" description="Disordered" evidence="1">
    <location>
        <begin position="31"/>
        <end position="282"/>
    </location>
</feature>
<organism evidence="2 3">
    <name type="scientific">Neptunicella marina</name>
    <dbReference type="NCBI Taxonomy" id="2125989"/>
    <lineage>
        <taxon>Bacteria</taxon>
        <taxon>Pseudomonadati</taxon>
        <taxon>Pseudomonadota</taxon>
        <taxon>Gammaproteobacteria</taxon>
        <taxon>Alteromonadales</taxon>
        <taxon>Alteromonadaceae</taxon>
        <taxon>Neptunicella</taxon>
    </lineage>
</organism>